<evidence type="ECO:0000313" key="2">
    <source>
        <dbReference type="EMBL" id="GAU19195.1"/>
    </source>
</evidence>
<dbReference type="AlphaFoldDB" id="A0A2Z6MSM3"/>
<feature type="compositionally biased region" description="Basic and acidic residues" evidence="1">
    <location>
        <begin position="17"/>
        <end position="34"/>
    </location>
</feature>
<dbReference type="EMBL" id="DF973196">
    <property type="protein sequence ID" value="GAU19195.1"/>
    <property type="molecule type" value="Genomic_DNA"/>
</dbReference>
<feature type="region of interest" description="Disordered" evidence="1">
    <location>
        <begin position="1"/>
        <end position="34"/>
    </location>
</feature>
<proteinExistence type="predicted"/>
<keyword evidence="3" id="KW-1185">Reference proteome</keyword>
<sequence>MPLPALQQPSQAEDPNGVERHSSVLSMEDKKEKVQSDCKEAKDMGYDLEGRAEVKNGRGRKVPLEPHLSEEEREAWLAGQYVDLRKHRLGLPANSAPCAENFV</sequence>
<dbReference type="Proteomes" id="UP000242715">
    <property type="component" value="Unassembled WGS sequence"/>
</dbReference>
<gene>
    <name evidence="2" type="ORF">TSUD_198770</name>
</gene>
<protein>
    <submittedName>
        <fullName evidence="2">Uncharacterized protein</fullName>
    </submittedName>
</protein>
<evidence type="ECO:0000313" key="3">
    <source>
        <dbReference type="Proteomes" id="UP000242715"/>
    </source>
</evidence>
<evidence type="ECO:0000256" key="1">
    <source>
        <dbReference type="SAM" id="MobiDB-lite"/>
    </source>
</evidence>
<reference evidence="3" key="1">
    <citation type="journal article" date="2017" name="Front. Plant Sci.">
        <title>Climate Clever Clovers: New Paradigm to Reduce the Environmental Footprint of Ruminants by Breeding Low Methanogenic Forages Utilizing Haplotype Variation.</title>
        <authorList>
            <person name="Kaur P."/>
            <person name="Appels R."/>
            <person name="Bayer P.E."/>
            <person name="Keeble-Gagnere G."/>
            <person name="Wang J."/>
            <person name="Hirakawa H."/>
            <person name="Shirasawa K."/>
            <person name="Vercoe P."/>
            <person name="Stefanova K."/>
            <person name="Durmic Z."/>
            <person name="Nichols P."/>
            <person name="Revell C."/>
            <person name="Isobe S.N."/>
            <person name="Edwards D."/>
            <person name="Erskine W."/>
        </authorList>
    </citation>
    <scope>NUCLEOTIDE SEQUENCE [LARGE SCALE GENOMIC DNA]</scope>
    <source>
        <strain evidence="3">cv. Daliak</strain>
    </source>
</reference>
<name>A0A2Z6MSM3_TRISU</name>
<accession>A0A2Z6MSM3</accession>
<organism evidence="2 3">
    <name type="scientific">Trifolium subterraneum</name>
    <name type="common">Subterranean clover</name>
    <dbReference type="NCBI Taxonomy" id="3900"/>
    <lineage>
        <taxon>Eukaryota</taxon>
        <taxon>Viridiplantae</taxon>
        <taxon>Streptophyta</taxon>
        <taxon>Embryophyta</taxon>
        <taxon>Tracheophyta</taxon>
        <taxon>Spermatophyta</taxon>
        <taxon>Magnoliopsida</taxon>
        <taxon>eudicotyledons</taxon>
        <taxon>Gunneridae</taxon>
        <taxon>Pentapetalae</taxon>
        <taxon>rosids</taxon>
        <taxon>fabids</taxon>
        <taxon>Fabales</taxon>
        <taxon>Fabaceae</taxon>
        <taxon>Papilionoideae</taxon>
        <taxon>50 kb inversion clade</taxon>
        <taxon>NPAAA clade</taxon>
        <taxon>Hologalegina</taxon>
        <taxon>IRL clade</taxon>
        <taxon>Trifolieae</taxon>
        <taxon>Trifolium</taxon>
    </lineage>
</organism>
<dbReference type="OrthoDB" id="1972513at2759"/>